<keyword evidence="1 7" id="KW-0723">Serine/threonine-protein kinase</keyword>
<dbReference type="PROSITE" id="PS00107">
    <property type="entry name" value="PROTEIN_KINASE_ATP"/>
    <property type="match status" value="1"/>
</dbReference>
<comment type="similarity">
    <text evidence="7">Belongs to the protein kinase superfamily.</text>
</comment>
<dbReference type="Pfam" id="PF07714">
    <property type="entry name" value="PK_Tyr_Ser-Thr"/>
    <property type="match status" value="1"/>
</dbReference>
<evidence type="ECO:0000256" key="6">
    <source>
        <dbReference type="PROSITE-ProRule" id="PRU10141"/>
    </source>
</evidence>
<sequence length="303" mass="34106">MNLPLALANNRTLGTTTFHHYRWKAIQFNKGDALCQLLREYNGKVPKPLGKRVTSGSGLVDLVRDNNGGADHSSIPEWEIDNTELDFHNSRIIGRGAFGVVQIAVWRGTKVAVKKILRSLEQDQHTIRDFQEEVSLLPLLRHPNIVQFMGAVTLNPPLMLVTEYLPKGDLFEMLSQEKHLNVPQILRYTLDIARGMNYLHSHKPEAIVHRDLKPRNLLLGDGGHLKVADFGLSKLIHQGVEKYQMTGETGSFIFNFARSGADASSKKEMDYSDKFDNQQGRQIKSYTRIADPGSNSCDGDLQF</sequence>
<dbReference type="Gene3D" id="1.10.510.10">
    <property type="entry name" value="Transferase(Phosphotransferase) domain 1"/>
    <property type="match status" value="1"/>
</dbReference>
<dbReference type="InterPro" id="IPR008271">
    <property type="entry name" value="Ser/Thr_kinase_AS"/>
</dbReference>
<dbReference type="PANTHER" id="PTHR44329:SF140">
    <property type="entry name" value="INACTIVE PROTEIN TYROSINE KINASE PTKL"/>
    <property type="match status" value="1"/>
</dbReference>
<keyword evidence="3 6" id="KW-0547">Nucleotide-binding</keyword>
<dbReference type="Gramene" id="GBG81325">
    <property type="protein sequence ID" value="GBG81325"/>
    <property type="gene ID" value="CBR_g32000"/>
</dbReference>
<dbReference type="PANTHER" id="PTHR44329">
    <property type="entry name" value="SERINE/THREONINE-PROTEIN KINASE TNNI3K-RELATED"/>
    <property type="match status" value="1"/>
</dbReference>
<feature type="domain" description="Protein kinase" evidence="8">
    <location>
        <begin position="87"/>
        <end position="303"/>
    </location>
</feature>
<dbReference type="Proteomes" id="UP000265515">
    <property type="component" value="Unassembled WGS sequence"/>
</dbReference>
<dbReference type="STRING" id="69332.A0A388LG77"/>
<keyword evidence="4" id="KW-0418">Kinase</keyword>
<dbReference type="InterPro" id="IPR051681">
    <property type="entry name" value="Ser/Thr_Kinases-Pseudokinases"/>
</dbReference>
<dbReference type="EMBL" id="BFEA01000371">
    <property type="protein sequence ID" value="GBG81325.1"/>
    <property type="molecule type" value="Genomic_DNA"/>
</dbReference>
<dbReference type="GO" id="GO:0005524">
    <property type="term" value="F:ATP binding"/>
    <property type="evidence" value="ECO:0007669"/>
    <property type="project" value="UniProtKB-UniRule"/>
</dbReference>
<evidence type="ECO:0000256" key="5">
    <source>
        <dbReference type="ARBA" id="ARBA00022840"/>
    </source>
</evidence>
<evidence type="ECO:0000259" key="8">
    <source>
        <dbReference type="PROSITE" id="PS50011"/>
    </source>
</evidence>
<evidence type="ECO:0000256" key="3">
    <source>
        <dbReference type="ARBA" id="ARBA00022741"/>
    </source>
</evidence>
<feature type="binding site" evidence="6">
    <location>
        <position position="115"/>
    </location>
    <ligand>
        <name>ATP</name>
        <dbReference type="ChEBI" id="CHEBI:30616"/>
    </ligand>
</feature>
<comment type="caution">
    <text evidence="9">The sequence shown here is derived from an EMBL/GenBank/DDBJ whole genome shotgun (WGS) entry which is preliminary data.</text>
</comment>
<organism evidence="9 10">
    <name type="scientific">Chara braunii</name>
    <name type="common">Braun's stonewort</name>
    <dbReference type="NCBI Taxonomy" id="69332"/>
    <lineage>
        <taxon>Eukaryota</taxon>
        <taxon>Viridiplantae</taxon>
        <taxon>Streptophyta</taxon>
        <taxon>Charophyceae</taxon>
        <taxon>Charales</taxon>
        <taxon>Characeae</taxon>
        <taxon>Chara</taxon>
    </lineage>
</organism>
<dbReference type="FunFam" id="3.30.200.20:FF:000180">
    <property type="entry name" value="serine/threonine-protein kinase STY46-like"/>
    <property type="match status" value="1"/>
</dbReference>
<protein>
    <recommendedName>
        <fullName evidence="8">Protein kinase domain-containing protein</fullName>
    </recommendedName>
</protein>
<evidence type="ECO:0000256" key="7">
    <source>
        <dbReference type="RuleBase" id="RU000304"/>
    </source>
</evidence>
<dbReference type="PROSITE" id="PS50011">
    <property type="entry name" value="PROTEIN_KINASE_DOM"/>
    <property type="match status" value="1"/>
</dbReference>
<dbReference type="InterPro" id="IPR017441">
    <property type="entry name" value="Protein_kinase_ATP_BS"/>
</dbReference>
<keyword evidence="5 6" id="KW-0067">ATP-binding</keyword>
<dbReference type="InterPro" id="IPR000719">
    <property type="entry name" value="Prot_kinase_dom"/>
</dbReference>
<dbReference type="SUPFAM" id="SSF56112">
    <property type="entry name" value="Protein kinase-like (PK-like)"/>
    <property type="match status" value="1"/>
</dbReference>
<name>A0A388LG77_CHABU</name>
<dbReference type="PROSITE" id="PS00108">
    <property type="entry name" value="PROTEIN_KINASE_ST"/>
    <property type="match status" value="1"/>
</dbReference>
<dbReference type="GO" id="GO:0004674">
    <property type="term" value="F:protein serine/threonine kinase activity"/>
    <property type="evidence" value="ECO:0007669"/>
    <property type="project" value="UniProtKB-KW"/>
</dbReference>
<evidence type="ECO:0000256" key="1">
    <source>
        <dbReference type="ARBA" id="ARBA00022527"/>
    </source>
</evidence>
<evidence type="ECO:0000313" key="9">
    <source>
        <dbReference type="EMBL" id="GBG81325.1"/>
    </source>
</evidence>
<dbReference type="SMART" id="SM00220">
    <property type="entry name" value="S_TKc"/>
    <property type="match status" value="1"/>
</dbReference>
<dbReference type="AlphaFoldDB" id="A0A388LG77"/>
<dbReference type="OrthoDB" id="4062651at2759"/>
<evidence type="ECO:0000256" key="2">
    <source>
        <dbReference type="ARBA" id="ARBA00022679"/>
    </source>
</evidence>
<reference evidence="9 10" key="1">
    <citation type="journal article" date="2018" name="Cell">
        <title>The Chara Genome: Secondary Complexity and Implications for Plant Terrestrialization.</title>
        <authorList>
            <person name="Nishiyama T."/>
            <person name="Sakayama H."/>
            <person name="Vries J.D."/>
            <person name="Buschmann H."/>
            <person name="Saint-Marcoux D."/>
            <person name="Ullrich K.K."/>
            <person name="Haas F.B."/>
            <person name="Vanderstraeten L."/>
            <person name="Becker D."/>
            <person name="Lang D."/>
            <person name="Vosolsobe S."/>
            <person name="Rombauts S."/>
            <person name="Wilhelmsson P.K.I."/>
            <person name="Janitza P."/>
            <person name="Kern R."/>
            <person name="Heyl A."/>
            <person name="Rumpler F."/>
            <person name="Villalobos L.I.A.C."/>
            <person name="Clay J.M."/>
            <person name="Skokan R."/>
            <person name="Toyoda A."/>
            <person name="Suzuki Y."/>
            <person name="Kagoshima H."/>
            <person name="Schijlen E."/>
            <person name="Tajeshwar N."/>
            <person name="Catarino B."/>
            <person name="Hetherington A.J."/>
            <person name="Saltykova A."/>
            <person name="Bonnot C."/>
            <person name="Breuninger H."/>
            <person name="Symeonidi A."/>
            <person name="Radhakrishnan G.V."/>
            <person name="Van Nieuwerburgh F."/>
            <person name="Deforce D."/>
            <person name="Chang C."/>
            <person name="Karol K.G."/>
            <person name="Hedrich R."/>
            <person name="Ulvskov P."/>
            <person name="Glockner G."/>
            <person name="Delwiche C.F."/>
            <person name="Petrasek J."/>
            <person name="Van de Peer Y."/>
            <person name="Friml J."/>
            <person name="Beilby M."/>
            <person name="Dolan L."/>
            <person name="Kohara Y."/>
            <person name="Sugano S."/>
            <person name="Fujiyama A."/>
            <person name="Delaux P.-M."/>
            <person name="Quint M."/>
            <person name="TheiBen G."/>
            <person name="Hagemann M."/>
            <person name="Harholt J."/>
            <person name="Dunand C."/>
            <person name="Zachgo S."/>
            <person name="Langdale J."/>
            <person name="Maumus F."/>
            <person name="Straeten D.V.D."/>
            <person name="Gould S.B."/>
            <person name="Rensing S.A."/>
        </authorList>
    </citation>
    <scope>NUCLEOTIDE SEQUENCE [LARGE SCALE GENOMIC DNA]</scope>
    <source>
        <strain evidence="9 10">S276</strain>
    </source>
</reference>
<proteinExistence type="inferred from homology"/>
<dbReference type="InterPro" id="IPR011009">
    <property type="entry name" value="Kinase-like_dom_sf"/>
</dbReference>
<keyword evidence="2" id="KW-0808">Transferase</keyword>
<dbReference type="InterPro" id="IPR001245">
    <property type="entry name" value="Ser-Thr/Tyr_kinase_cat_dom"/>
</dbReference>
<evidence type="ECO:0000313" key="10">
    <source>
        <dbReference type="Proteomes" id="UP000265515"/>
    </source>
</evidence>
<gene>
    <name evidence="9" type="ORF">CBR_g32000</name>
</gene>
<accession>A0A388LG77</accession>
<keyword evidence="10" id="KW-1185">Reference proteome</keyword>
<evidence type="ECO:0000256" key="4">
    <source>
        <dbReference type="ARBA" id="ARBA00022777"/>
    </source>
</evidence>